<comment type="caution">
    <text evidence="1">The sequence shown here is derived from an EMBL/GenBank/DDBJ whole genome shotgun (WGS) entry which is preliminary data.</text>
</comment>
<accession>A0A7X0SW74</accession>
<protein>
    <submittedName>
        <fullName evidence="1">Uncharacterized protein</fullName>
    </submittedName>
</protein>
<evidence type="ECO:0000313" key="1">
    <source>
        <dbReference type="EMBL" id="MBB6736080.1"/>
    </source>
</evidence>
<organism evidence="1 2">
    <name type="scientific">Cohnella zeiphila</name>
    <dbReference type="NCBI Taxonomy" id="2761120"/>
    <lineage>
        <taxon>Bacteria</taxon>
        <taxon>Bacillati</taxon>
        <taxon>Bacillota</taxon>
        <taxon>Bacilli</taxon>
        <taxon>Bacillales</taxon>
        <taxon>Paenibacillaceae</taxon>
        <taxon>Cohnella</taxon>
    </lineage>
</organism>
<feature type="non-terminal residue" evidence="1">
    <location>
        <position position="1"/>
    </location>
</feature>
<reference evidence="1 2" key="1">
    <citation type="submission" date="2020-08" db="EMBL/GenBank/DDBJ databases">
        <title>Cohnella phylogeny.</title>
        <authorList>
            <person name="Dunlap C."/>
        </authorList>
    </citation>
    <scope>NUCLEOTIDE SEQUENCE [LARGE SCALE GENOMIC DNA]</scope>
    <source>
        <strain evidence="1 2">CBP 2801</strain>
    </source>
</reference>
<proteinExistence type="predicted"/>
<dbReference type="Proteomes" id="UP000564644">
    <property type="component" value="Unassembled WGS sequence"/>
</dbReference>
<name>A0A7X0SW74_9BACL</name>
<sequence>AAAFALVLARLAWMQLGPGRADRSASAIGRSAALQRSDSLMLDSGRGQFTDRGGKLLTGETVRALAAFPEAGMPRGTDETLGRLAAILGTDKARLTAWLNGLKTAEVWREGDSPEAHGLSEEEEEAVRKLDLIGVAVLPYRNRYPEDSPVSPLHAIGYVSQNPQRMKDVYGQKLADRELRSTDRI</sequence>
<dbReference type="Gene3D" id="3.90.1310.10">
    <property type="entry name" value="Penicillin-binding protein 2a (Domain 2)"/>
    <property type="match status" value="1"/>
</dbReference>
<keyword evidence="2" id="KW-1185">Reference proteome</keyword>
<gene>
    <name evidence="1" type="ORF">H7C18_34760</name>
</gene>
<dbReference type="GO" id="GO:0008658">
    <property type="term" value="F:penicillin binding"/>
    <property type="evidence" value="ECO:0007669"/>
    <property type="project" value="InterPro"/>
</dbReference>
<dbReference type="InterPro" id="IPR036138">
    <property type="entry name" value="PBP_dimer_sf"/>
</dbReference>
<dbReference type="SUPFAM" id="SSF56519">
    <property type="entry name" value="Penicillin binding protein dimerisation domain"/>
    <property type="match status" value="1"/>
</dbReference>
<evidence type="ECO:0000313" key="2">
    <source>
        <dbReference type="Proteomes" id="UP000564644"/>
    </source>
</evidence>
<feature type="non-terminal residue" evidence="1">
    <location>
        <position position="185"/>
    </location>
</feature>
<dbReference type="EMBL" id="JACJVO010000086">
    <property type="protein sequence ID" value="MBB6736080.1"/>
    <property type="molecule type" value="Genomic_DNA"/>
</dbReference>
<dbReference type="AlphaFoldDB" id="A0A7X0SW74"/>